<keyword evidence="1" id="KW-0812">Transmembrane</keyword>
<dbReference type="Proteomes" id="UP000178187">
    <property type="component" value="Unassembled WGS sequence"/>
</dbReference>
<feature type="transmembrane region" description="Helical" evidence="1">
    <location>
        <begin position="68"/>
        <end position="88"/>
    </location>
</feature>
<sequence>MANEKMPITKWIDSKMEFLGLSNKNSFLDPKYPVIATTVLIVISFILTQDDFSVYKVFFGNPKSIQPFLHFVRIVCCGSFGYLAYLAYTNKKQALFWLCIFLSILFNPFFKIVFDVTSFTGIRGIRHSPRTTL</sequence>
<protein>
    <submittedName>
        <fullName evidence="2">Uncharacterized protein</fullName>
    </submittedName>
</protein>
<name>A0A1G1KSJ4_9BACT</name>
<dbReference type="Pfam" id="PF20619">
    <property type="entry name" value="DUF6804"/>
    <property type="match status" value="1"/>
</dbReference>
<feature type="transmembrane region" description="Helical" evidence="1">
    <location>
        <begin position="94"/>
        <end position="114"/>
    </location>
</feature>
<organism evidence="2 3">
    <name type="scientific">Candidatus Danuiimicrobium aquiferis</name>
    <dbReference type="NCBI Taxonomy" id="1801832"/>
    <lineage>
        <taxon>Bacteria</taxon>
        <taxon>Pseudomonadati</taxon>
        <taxon>Candidatus Omnitrophota</taxon>
        <taxon>Candidatus Danuiimicrobium</taxon>
    </lineage>
</organism>
<gene>
    <name evidence="2" type="ORF">A3G33_02705</name>
</gene>
<evidence type="ECO:0000256" key="1">
    <source>
        <dbReference type="SAM" id="Phobius"/>
    </source>
</evidence>
<evidence type="ECO:0000313" key="2">
    <source>
        <dbReference type="EMBL" id="OGW95519.1"/>
    </source>
</evidence>
<proteinExistence type="predicted"/>
<keyword evidence="1" id="KW-0472">Membrane</keyword>
<feature type="transmembrane region" description="Helical" evidence="1">
    <location>
        <begin position="32"/>
        <end position="48"/>
    </location>
</feature>
<dbReference type="EMBL" id="MHFR01000061">
    <property type="protein sequence ID" value="OGW95519.1"/>
    <property type="molecule type" value="Genomic_DNA"/>
</dbReference>
<accession>A0A1G1KSJ4</accession>
<reference evidence="2 3" key="1">
    <citation type="journal article" date="2016" name="Nat. Commun.">
        <title>Thousands of microbial genomes shed light on interconnected biogeochemical processes in an aquifer system.</title>
        <authorList>
            <person name="Anantharaman K."/>
            <person name="Brown C.T."/>
            <person name="Hug L.A."/>
            <person name="Sharon I."/>
            <person name="Castelle C.J."/>
            <person name="Probst A.J."/>
            <person name="Thomas B.C."/>
            <person name="Singh A."/>
            <person name="Wilkins M.J."/>
            <person name="Karaoz U."/>
            <person name="Brodie E.L."/>
            <person name="Williams K.H."/>
            <person name="Hubbard S.S."/>
            <person name="Banfield J.F."/>
        </authorList>
    </citation>
    <scope>NUCLEOTIDE SEQUENCE [LARGE SCALE GENOMIC DNA]</scope>
</reference>
<comment type="caution">
    <text evidence="2">The sequence shown here is derived from an EMBL/GenBank/DDBJ whole genome shotgun (WGS) entry which is preliminary data.</text>
</comment>
<evidence type="ECO:0000313" key="3">
    <source>
        <dbReference type="Proteomes" id="UP000178187"/>
    </source>
</evidence>
<dbReference type="AlphaFoldDB" id="A0A1G1KSJ4"/>
<dbReference type="InterPro" id="IPR046548">
    <property type="entry name" value="DUF6804"/>
</dbReference>
<keyword evidence="1" id="KW-1133">Transmembrane helix</keyword>